<gene>
    <name evidence="1" type="ORF">niasHS_009444</name>
</gene>
<organism evidence="1 2">
    <name type="scientific">Heterodera schachtii</name>
    <name type="common">Sugarbeet cyst nematode worm</name>
    <name type="synonym">Tylenchus schachtii</name>
    <dbReference type="NCBI Taxonomy" id="97005"/>
    <lineage>
        <taxon>Eukaryota</taxon>
        <taxon>Metazoa</taxon>
        <taxon>Ecdysozoa</taxon>
        <taxon>Nematoda</taxon>
        <taxon>Chromadorea</taxon>
        <taxon>Rhabditida</taxon>
        <taxon>Tylenchina</taxon>
        <taxon>Tylenchomorpha</taxon>
        <taxon>Tylenchoidea</taxon>
        <taxon>Heteroderidae</taxon>
        <taxon>Heteroderinae</taxon>
        <taxon>Heterodera</taxon>
    </lineage>
</organism>
<keyword evidence="2" id="KW-1185">Reference proteome</keyword>
<dbReference type="AlphaFoldDB" id="A0ABD2J209"/>
<sequence>MLDNWQRNANANPSDEEAFFLKACLQEIASRIVDTFTKGIKLTNNEISILRKYWSAFQKLQGYGILAGKLAQIDGMPKLVKDLCRFTVADYEANSADGFGFNDKLLPLVFFCVKFIKNGNEKNESILERMKLVKFEKSEEENEQM</sequence>
<dbReference type="EMBL" id="JBICCN010000218">
    <property type="protein sequence ID" value="KAL3086008.1"/>
    <property type="molecule type" value="Genomic_DNA"/>
</dbReference>
<reference evidence="1 2" key="1">
    <citation type="submission" date="2024-10" db="EMBL/GenBank/DDBJ databases">
        <authorList>
            <person name="Kim D."/>
        </authorList>
    </citation>
    <scope>NUCLEOTIDE SEQUENCE [LARGE SCALE GENOMIC DNA]</scope>
    <source>
        <strain evidence="1">Taebaek</strain>
    </source>
</reference>
<proteinExistence type="predicted"/>
<dbReference type="Proteomes" id="UP001620645">
    <property type="component" value="Unassembled WGS sequence"/>
</dbReference>
<evidence type="ECO:0000313" key="1">
    <source>
        <dbReference type="EMBL" id="KAL3086008.1"/>
    </source>
</evidence>
<comment type="caution">
    <text evidence="1">The sequence shown here is derived from an EMBL/GenBank/DDBJ whole genome shotgun (WGS) entry which is preliminary data.</text>
</comment>
<name>A0ABD2J209_HETSC</name>
<evidence type="ECO:0000313" key="2">
    <source>
        <dbReference type="Proteomes" id="UP001620645"/>
    </source>
</evidence>
<protein>
    <submittedName>
        <fullName evidence="1">Uncharacterized protein</fullName>
    </submittedName>
</protein>
<accession>A0ABD2J209</accession>